<organism evidence="1 2">
    <name type="scientific">Candidatus Brocadia fulgida</name>
    <dbReference type="NCBI Taxonomy" id="380242"/>
    <lineage>
        <taxon>Bacteria</taxon>
        <taxon>Pseudomonadati</taxon>
        <taxon>Planctomycetota</taxon>
        <taxon>Candidatus Brocadiia</taxon>
        <taxon>Candidatus Brocadiales</taxon>
        <taxon>Candidatus Brocadiaceae</taxon>
        <taxon>Candidatus Brocadia</taxon>
    </lineage>
</organism>
<dbReference type="GO" id="GO:0016788">
    <property type="term" value="F:hydrolase activity, acting on ester bonds"/>
    <property type="evidence" value="ECO:0007669"/>
    <property type="project" value="UniProtKB-ARBA"/>
</dbReference>
<dbReference type="Gene3D" id="3.40.50.1110">
    <property type="entry name" value="SGNH hydrolase"/>
    <property type="match status" value="1"/>
</dbReference>
<dbReference type="InterPro" id="IPR036514">
    <property type="entry name" value="SGNH_hydro_sf"/>
</dbReference>
<name>A0A0M2URU1_9BACT</name>
<dbReference type="EMBL" id="LAQJ01000235">
    <property type="protein sequence ID" value="KKO18788.1"/>
    <property type="molecule type" value="Genomic_DNA"/>
</dbReference>
<dbReference type="AlphaFoldDB" id="A0A0M2URU1"/>
<proteinExistence type="predicted"/>
<evidence type="ECO:0000313" key="1">
    <source>
        <dbReference type="EMBL" id="KKO18788.1"/>
    </source>
</evidence>
<evidence type="ECO:0008006" key="3">
    <source>
        <dbReference type="Google" id="ProtNLM"/>
    </source>
</evidence>
<dbReference type="SUPFAM" id="SSF52266">
    <property type="entry name" value="SGNH hydrolase"/>
    <property type="match status" value="1"/>
</dbReference>
<sequence length="64" mass="7342">MYTLQEQKVIMFDTGQVLADEKGLIRARYSRDFLHLNKVGYEALNGKLVEILKALMSIKPTNEV</sequence>
<protein>
    <recommendedName>
        <fullName evidence="3">SGNH hydrolase-type esterase domain-containing protein</fullName>
    </recommendedName>
</protein>
<accession>A0A0M2URU1</accession>
<comment type="caution">
    <text evidence="1">The sequence shown here is derived from an EMBL/GenBank/DDBJ whole genome shotgun (WGS) entry which is preliminary data.</text>
</comment>
<dbReference type="Proteomes" id="UP000034954">
    <property type="component" value="Unassembled WGS sequence"/>
</dbReference>
<reference evidence="1 2" key="1">
    <citation type="journal article" date="2013" name="BMC Microbiol.">
        <title>Identification of the type II cytochrome c maturation pathway in anammox bacteria by comparative genomics.</title>
        <authorList>
            <person name="Ferousi C."/>
            <person name="Speth D.R."/>
            <person name="Reimann J."/>
            <person name="Op den Camp H.J."/>
            <person name="Allen J.W."/>
            <person name="Keltjens J.T."/>
            <person name="Jetten M.S."/>
        </authorList>
    </citation>
    <scope>NUCLEOTIDE SEQUENCE [LARGE SCALE GENOMIC DNA]</scope>
    <source>
        <strain evidence="1">RU1</strain>
    </source>
</reference>
<keyword evidence="2" id="KW-1185">Reference proteome</keyword>
<evidence type="ECO:0000313" key="2">
    <source>
        <dbReference type="Proteomes" id="UP000034954"/>
    </source>
</evidence>
<gene>
    <name evidence="1" type="ORF">BROFUL_02511</name>
</gene>